<sequence>MHLFIYNLTFGQRDFNALDSILEYETSLSYKKKKIDSLLHITAKKNIKDLTFVISIYFYQNQNYTDALFYGNLNLKSIRDQKNIDSLPYRRSLCNMGLFHYQNKSFDLSENYYKSVLLQNKIDKYQGRAAYRLGVIHQENGDYYTALSYYKMAKNSYFESSYTKGEIESSIKIAEIYESLNGKLNLEKGRKILLDILNSKRIATIDEIYLQDIHLILGNLYDQEFLGDKNKSEKHYLKSLEIAKIRGDEFFETGIYNNLGNLYLKHDLEKAYSYLSNGLKHSNSNWVKAIFLHNLGIYYFKAKNYEKAIECIELSITKYLNLDKTSSIASVPEIELESSLYKNYILDAYVFLIGYKNMHKKTKKELNTIYKDIDIAERLIDYIRFEIEDQKSRLYWQKQASKIYQNATKTAFLTNNPEKAFHFMEKNKAVLLLKDIKDRELKKHANLPNDILKKEEQLKNNIYQLQDAYVFNEISKKDSIHDILFNSKIIYHNFIDSLKVDYPKYYNYKTLTKITSLKELQNSLTKEQLIIEYILNEENGYGLLIEKEATTFFELEDISLLNKYILEFKSKIRSPFITKKDFESYKELAFLLFQKLFPFNNASKYIFNKKITIIPDDNLQNFPFEALIISKKELASESYLITSAEINYAYSISFLKENQNISRNSTTNFTGFAPVYFTYDNQLTALKRSENEIIDAENFFSGHLFTKNNATKDTFLQNTHDSKIIHLSTHANATDSIIPWVAFGDKKMSLNELYTTKNNAELVVLSACNSAQGTLNKGEGVMSLARGFFYTGANSVICSLWNVDDKSGQYITTNFYKHLKKGNTKSKALHLAKLEYLKNHSLSETSPYYWSSLILIGDAGSINTSSYLWVWFLIIGSLVFIIFLWWLKKRK</sequence>
<dbReference type="SMART" id="SM00028">
    <property type="entry name" value="TPR"/>
    <property type="match status" value="4"/>
</dbReference>
<dbReference type="InterPro" id="IPR024983">
    <property type="entry name" value="CHAT_dom"/>
</dbReference>
<organism evidence="3 4">
    <name type="scientific">Aquimarina muelleri</name>
    <dbReference type="NCBI Taxonomy" id="279356"/>
    <lineage>
        <taxon>Bacteria</taxon>
        <taxon>Pseudomonadati</taxon>
        <taxon>Bacteroidota</taxon>
        <taxon>Flavobacteriia</taxon>
        <taxon>Flavobacteriales</taxon>
        <taxon>Flavobacteriaceae</taxon>
        <taxon>Aquimarina</taxon>
    </lineage>
</organism>
<accession>A0A918JTK8</accession>
<dbReference type="Gene3D" id="1.25.40.10">
    <property type="entry name" value="Tetratricopeptide repeat domain"/>
    <property type="match status" value="2"/>
</dbReference>
<dbReference type="Proteomes" id="UP000601108">
    <property type="component" value="Unassembled WGS sequence"/>
</dbReference>
<name>A0A918JTK8_9FLAO</name>
<dbReference type="PANTHER" id="PTHR10098:SF108">
    <property type="entry name" value="TETRATRICOPEPTIDE REPEAT PROTEIN 28"/>
    <property type="match status" value="1"/>
</dbReference>
<feature type="domain" description="CHAT" evidence="2">
    <location>
        <begin position="609"/>
        <end position="858"/>
    </location>
</feature>
<dbReference type="AlphaFoldDB" id="A0A918JTK8"/>
<gene>
    <name evidence="3" type="ORF">GCM10007384_12210</name>
</gene>
<evidence type="ECO:0000256" key="1">
    <source>
        <dbReference type="SAM" id="Phobius"/>
    </source>
</evidence>
<keyword evidence="1" id="KW-0812">Transmembrane</keyword>
<feature type="transmembrane region" description="Helical" evidence="1">
    <location>
        <begin position="868"/>
        <end position="887"/>
    </location>
</feature>
<dbReference type="Pfam" id="PF13181">
    <property type="entry name" value="TPR_8"/>
    <property type="match status" value="1"/>
</dbReference>
<reference evidence="3 4" key="1">
    <citation type="journal article" date="2014" name="Int. J. Syst. Evol. Microbiol.">
        <title>Complete genome sequence of Corynebacterium casei LMG S-19264T (=DSM 44701T), isolated from a smear-ripened cheese.</title>
        <authorList>
            <consortium name="US DOE Joint Genome Institute (JGI-PGF)"/>
            <person name="Walter F."/>
            <person name="Albersmeier A."/>
            <person name="Kalinowski J."/>
            <person name="Ruckert C."/>
        </authorList>
    </citation>
    <scope>NUCLEOTIDE SEQUENCE [LARGE SCALE GENOMIC DNA]</scope>
    <source>
        <strain evidence="3 4">KCTC 12285</strain>
    </source>
</reference>
<proteinExistence type="predicted"/>
<dbReference type="InterPro" id="IPR011990">
    <property type="entry name" value="TPR-like_helical_dom_sf"/>
</dbReference>
<protein>
    <recommendedName>
        <fullName evidence="2">CHAT domain-containing protein</fullName>
    </recommendedName>
</protein>
<dbReference type="PANTHER" id="PTHR10098">
    <property type="entry name" value="RAPSYN-RELATED"/>
    <property type="match status" value="1"/>
</dbReference>
<keyword evidence="1" id="KW-0472">Membrane</keyword>
<evidence type="ECO:0000313" key="3">
    <source>
        <dbReference type="EMBL" id="GGX12036.1"/>
    </source>
</evidence>
<dbReference type="InterPro" id="IPR019734">
    <property type="entry name" value="TPR_rpt"/>
</dbReference>
<dbReference type="EMBL" id="BMWS01000006">
    <property type="protein sequence ID" value="GGX12036.1"/>
    <property type="molecule type" value="Genomic_DNA"/>
</dbReference>
<keyword evidence="1" id="KW-1133">Transmembrane helix</keyword>
<dbReference type="SUPFAM" id="SSF48452">
    <property type="entry name" value="TPR-like"/>
    <property type="match status" value="2"/>
</dbReference>
<keyword evidence="4" id="KW-1185">Reference proteome</keyword>
<dbReference type="Pfam" id="PF12770">
    <property type="entry name" value="CHAT"/>
    <property type="match status" value="1"/>
</dbReference>
<comment type="caution">
    <text evidence="3">The sequence shown here is derived from an EMBL/GenBank/DDBJ whole genome shotgun (WGS) entry which is preliminary data.</text>
</comment>
<evidence type="ECO:0000259" key="2">
    <source>
        <dbReference type="Pfam" id="PF12770"/>
    </source>
</evidence>
<evidence type="ECO:0000313" key="4">
    <source>
        <dbReference type="Proteomes" id="UP000601108"/>
    </source>
</evidence>